<feature type="domain" description="CSD" evidence="2">
    <location>
        <begin position="2"/>
        <end position="66"/>
    </location>
</feature>
<dbReference type="SUPFAM" id="SSF50249">
    <property type="entry name" value="Nucleic acid-binding proteins"/>
    <property type="match status" value="1"/>
</dbReference>
<feature type="transmembrane region" description="Helical" evidence="1">
    <location>
        <begin position="100"/>
        <end position="120"/>
    </location>
</feature>
<dbReference type="InterPro" id="IPR012340">
    <property type="entry name" value="NA-bd_OB-fold"/>
</dbReference>
<organism evidence="3 4">
    <name type="scientific">Acinetobacter albensis</name>
    <dbReference type="NCBI Taxonomy" id="1673609"/>
    <lineage>
        <taxon>Bacteria</taxon>
        <taxon>Pseudomonadati</taxon>
        <taxon>Pseudomonadota</taxon>
        <taxon>Gammaproteobacteria</taxon>
        <taxon>Moraxellales</taxon>
        <taxon>Moraxellaceae</taxon>
        <taxon>Acinetobacter</taxon>
    </lineage>
</organism>
<keyword evidence="1" id="KW-1133">Transmembrane helix</keyword>
<keyword evidence="1" id="KW-0812">Transmembrane</keyword>
<dbReference type="Pfam" id="PF05901">
    <property type="entry name" value="Excalibur"/>
    <property type="match status" value="1"/>
</dbReference>
<dbReference type="OrthoDB" id="72963at2"/>
<dbReference type="InterPro" id="IPR008613">
    <property type="entry name" value="Excalibur_Ca-bd_domain"/>
</dbReference>
<accession>A0A1C4GRR4</accession>
<name>A0A1C4GRR4_9GAMM</name>
<dbReference type="EMBL" id="FMBK01000001">
    <property type="protein sequence ID" value="SCC70869.1"/>
    <property type="molecule type" value="Genomic_DNA"/>
</dbReference>
<protein>
    <submittedName>
        <fullName evidence="3">Cold shock protein, CspA family</fullName>
    </submittedName>
</protein>
<keyword evidence="1" id="KW-0472">Membrane</keyword>
<dbReference type="Proteomes" id="UP000243661">
    <property type="component" value="Unassembled WGS sequence"/>
</dbReference>
<dbReference type="Gene3D" id="2.40.50.140">
    <property type="entry name" value="Nucleic acid-binding proteins"/>
    <property type="match status" value="1"/>
</dbReference>
<dbReference type="RefSeq" id="WP_053578559.1">
    <property type="nucleotide sequence ID" value="NZ_FMBK01000001.1"/>
</dbReference>
<dbReference type="GO" id="GO:0003676">
    <property type="term" value="F:nucleic acid binding"/>
    <property type="evidence" value="ECO:0007669"/>
    <property type="project" value="InterPro"/>
</dbReference>
<evidence type="ECO:0000313" key="3">
    <source>
        <dbReference type="EMBL" id="SCC70869.1"/>
    </source>
</evidence>
<evidence type="ECO:0000256" key="1">
    <source>
        <dbReference type="SAM" id="Phobius"/>
    </source>
</evidence>
<dbReference type="CDD" id="cd04458">
    <property type="entry name" value="CSP_CDS"/>
    <property type="match status" value="1"/>
</dbReference>
<gene>
    <name evidence="3" type="ORF">GA0116959_101213</name>
</gene>
<dbReference type="PROSITE" id="PS51857">
    <property type="entry name" value="CSD_2"/>
    <property type="match status" value="1"/>
</dbReference>
<reference evidence="3 4" key="1">
    <citation type="submission" date="2016-08" db="EMBL/GenBank/DDBJ databases">
        <authorList>
            <person name="Seilhamer J.J."/>
        </authorList>
    </citation>
    <scope>NUCLEOTIDE SEQUENCE [LARGE SCALE GENOMIC DNA]</scope>
    <source>
        <strain evidence="3 4">ANC 4874</strain>
    </source>
</reference>
<sequence length="240" mass="27639">MFVEGEIKSYITARGFGFISIQGEAKDLFFHIHDFPNAHIAPKIGEKLRFSIVEDHGKLKADQIVRLDLKEEIKESNYDVKKNLSNQQASPRFREKRSRISYLFTVIGLLLILVLSVVVYNKYQAYRQTQLLKAQQFMHEQAQIVKQQRQALGNLPDQVLSKESKAHLENRSNQSVAVKGSPITEKEYPQVSVSAFKCDGRTHCSQMRSYDEAVFFLRNCPGTQMDGNHDGEPCERQFRR</sequence>
<evidence type="ECO:0000313" key="4">
    <source>
        <dbReference type="Proteomes" id="UP000243661"/>
    </source>
</evidence>
<dbReference type="AlphaFoldDB" id="A0A1C4GRR4"/>
<proteinExistence type="predicted"/>
<dbReference type="InterPro" id="IPR002059">
    <property type="entry name" value="CSP_DNA-bd"/>
</dbReference>
<dbReference type="Pfam" id="PF00313">
    <property type="entry name" value="CSD"/>
    <property type="match status" value="1"/>
</dbReference>
<evidence type="ECO:0000259" key="2">
    <source>
        <dbReference type="PROSITE" id="PS51857"/>
    </source>
</evidence>